<dbReference type="Pfam" id="PF02894">
    <property type="entry name" value="GFO_IDH_MocA_C"/>
    <property type="match status" value="1"/>
</dbReference>
<dbReference type="STRING" id="670482.SAMN04488542_13525"/>
<gene>
    <name evidence="4" type="ORF">SAMN04488542_13525</name>
</gene>
<dbReference type="PANTHER" id="PTHR43249">
    <property type="entry name" value="UDP-N-ACETYL-2-AMINO-2-DEOXY-D-GLUCURONATE OXIDASE"/>
    <property type="match status" value="1"/>
</dbReference>
<evidence type="ECO:0000313" key="4">
    <source>
        <dbReference type="EMBL" id="SDG31772.1"/>
    </source>
</evidence>
<dbReference type="SUPFAM" id="SSF51735">
    <property type="entry name" value="NAD(P)-binding Rossmann-fold domains"/>
    <property type="match status" value="1"/>
</dbReference>
<keyword evidence="5" id="KW-1185">Reference proteome</keyword>
<dbReference type="Gene3D" id="3.40.50.720">
    <property type="entry name" value="NAD(P)-binding Rossmann-like Domain"/>
    <property type="match status" value="1"/>
</dbReference>
<dbReference type="Proteomes" id="UP000198972">
    <property type="component" value="Unassembled WGS sequence"/>
</dbReference>
<accession>A0A1G7T9M2</accession>
<dbReference type="Pfam" id="PF01408">
    <property type="entry name" value="GFO_IDH_MocA"/>
    <property type="match status" value="1"/>
</dbReference>
<dbReference type="SUPFAM" id="SSF55347">
    <property type="entry name" value="Glyceraldehyde-3-phosphate dehydrogenase-like, C-terminal domain"/>
    <property type="match status" value="1"/>
</dbReference>
<sequence>MSKLKIAIIGNGSISESHLKAYHNNSKCQLWAICDVNEERARKTASQYDIPHVYTDYRELLGNPDLDAVSICTWNNTHAEISIAALEAGKSVLCEKPLCKTVDEALLIQEAAHRTGGLLQVGYVRRHASNIEVLKKFIDAGDLGEIYYAKASLLRRLGNPGGWFSDKERSGGGPLIDIGVHVIDLCWYLMGKPQVKSVKGHTYQKLGNRSNIENYHFYQAADYDAKNNTVEDIANALITFENGASLMVDVSFSLHARQNSSLINIYGDKGGAEIEPQLSIVTERHNTILNIDPQISHPGFDFVSSFQNEIDHFVNCCLGTEKTISPVEDGVQMIKILNAIYQSAADGREIQFD</sequence>
<feature type="domain" description="Gfo/Idh/MocA-like oxidoreductase C-terminal" evidence="3">
    <location>
        <begin position="135"/>
        <end position="351"/>
    </location>
</feature>
<dbReference type="InterPro" id="IPR052515">
    <property type="entry name" value="Gfo/Idh/MocA_Oxidoreductase"/>
</dbReference>
<dbReference type="OrthoDB" id="9815825at2"/>
<dbReference type="EMBL" id="FNBG01000035">
    <property type="protein sequence ID" value="SDG31772.1"/>
    <property type="molecule type" value="Genomic_DNA"/>
</dbReference>
<dbReference type="InterPro" id="IPR004104">
    <property type="entry name" value="Gfo/Idh/MocA-like_OxRdtase_C"/>
</dbReference>
<dbReference type="GO" id="GO:0000166">
    <property type="term" value="F:nucleotide binding"/>
    <property type="evidence" value="ECO:0007669"/>
    <property type="project" value="InterPro"/>
</dbReference>
<protein>
    <submittedName>
        <fullName evidence="4">Predicted dehydrogenase</fullName>
    </submittedName>
</protein>
<name>A0A1G7T9M2_9BACL</name>
<evidence type="ECO:0000259" key="3">
    <source>
        <dbReference type="Pfam" id="PF02894"/>
    </source>
</evidence>
<evidence type="ECO:0000313" key="5">
    <source>
        <dbReference type="Proteomes" id="UP000198972"/>
    </source>
</evidence>
<dbReference type="InterPro" id="IPR000683">
    <property type="entry name" value="Gfo/Idh/MocA-like_OxRdtase_N"/>
</dbReference>
<evidence type="ECO:0000256" key="1">
    <source>
        <dbReference type="ARBA" id="ARBA00010928"/>
    </source>
</evidence>
<proteinExistence type="inferred from homology"/>
<evidence type="ECO:0000259" key="2">
    <source>
        <dbReference type="Pfam" id="PF01408"/>
    </source>
</evidence>
<reference evidence="4 5" key="1">
    <citation type="submission" date="2016-10" db="EMBL/GenBank/DDBJ databases">
        <authorList>
            <person name="de Groot N.N."/>
        </authorList>
    </citation>
    <scope>NUCLEOTIDE SEQUENCE [LARGE SCALE GENOMIC DNA]</scope>
    <source>
        <strain evidence="4 5">DSM 28129</strain>
    </source>
</reference>
<organism evidence="4 5">
    <name type="scientific">Fontibacillus panacisegetis</name>
    <dbReference type="NCBI Taxonomy" id="670482"/>
    <lineage>
        <taxon>Bacteria</taxon>
        <taxon>Bacillati</taxon>
        <taxon>Bacillota</taxon>
        <taxon>Bacilli</taxon>
        <taxon>Bacillales</taxon>
        <taxon>Paenibacillaceae</taxon>
        <taxon>Fontibacillus</taxon>
    </lineage>
</organism>
<comment type="similarity">
    <text evidence="1">Belongs to the Gfo/Idh/MocA family.</text>
</comment>
<dbReference type="Gene3D" id="3.30.360.10">
    <property type="entry name" value="Dihydrodipicolinate Reductase, domain 2"/>
    <property type="match status" value="1"/>
</dbReference>
<dbReference type="RefSeq" id="WP_091235481.1">
    <property type="nucleotide sequence ID" value="NZ_FNBG01000035.1"/>
</dbReference>
<feature type="domain" description="Gfo/Idh/MocA-like oxidoreductase N-terminal" evidence="2">
    <location>
        <begin position="4"/>
        <end position="123"/>
    </location>
</feature>
<dbReference type="PANTHER" id="PTHR43249:SF1">
    <property type="entry name" value="D-GLUCOSIDE 3-DEHYDROGENASE"/>
    <property type="match status" value="1"/>
</dbReference>
<dbReference type="AlphaFoldDB" id="A0A1G7T9M2"/>
<dbReference type="InterPro" id="IPR036291">
    <property type="entry name" value="NAD(P)-bd_dom_sf"/>
</dbReference>